<evidence type="ECO:0000259" key="9">
    <source>
        <dbReference type="Pfam" id="PF01895"/>
    </source>
</evidence>
<sequence length="223" mass="25019">MENQHISSRYDKDLDKLKQRILDMGKQVITQLAEATEALDEFDASEVDRLVAFDRTINGMHQDIYTRSERLIALRQPMALDLRQALSPINIAGELERIGDHAKSTAKRARKLEGHEAGGPARDKIREMSGLVQVMLTDALRAYAESDIALAEDIRARDRQIDQINKDIFAMQIATISEAPQDAETHVHLIVLARGFERVGDHVVNIARHVHQIVTGIDLKATS</sequence>
<dbReference type="SUPFAM" id="SSF109755">
    <property type="entry name" value="PhoU-like"/>
    <property type="match status" value="1"/>
</dbReference>
<dbReference type="PANTHER" id="PTHR42930:SF3">
    <property type="entry name" value="PHOSPHATE-SPECIFIC TRANSPORT SYSTEM ACCESSORY PROTEIN PHOU"/>
    <property type="match status" value="1"/>
</dbReference>
<keyword evidence="5 8" id="KW-0963">Cytoplasm</keyword>
<dbReference type="GO" id="GO:0045936">
    <property type="term" value="P:negative regulation of phosphate metabolic process"/>
    <property type="evidence" value="ECO:0007669"/>
    <property type="project" value="InterPro"/>
</dbReference>
<comment type="function">
    <text evidence="7 8">Plays a role in the regulation of phosphate uptake.</text>
</comment>
<dbReference type="GO" id="GO:0005737">
    <property type="term" value="C:cytoplasm"/>
    <property type="evidence" value="ECO:0007669"/>
    <property type="project" value="UniProtKB-SubCell"/>
</dbReference>
<dbReference type="InterPro" id="IPR026022">
    <property type="entry name" value="PhoU_dom"/>
</dbReference>
<dbReference type="InterPro" id="IPR038078">
    <property type="entry name" value="PhoU-like_sf"/>
</dbReference>
<dbReference type="OrthoDB" id="9814256at2"/>
<dbReference type="GO" id="GO:0030643">
    <property type="term" value="P:intracellular phosphate ion homeostasis"/>
    <property type="evidence" value="ECO:0007669"/>
    <property type="project" value="InterPro"/>
</dbReference>
<evidence type="ECO:0000256" key="2">
    <source>
        <dbReference type="ARBA" id="ARBA00008107"/>
    </source>
</evidence>
<dbReference type="InterPro" id="IPR028366">
    <property type="entry name" value="PhoU"/>
</dbReference>
<dbReference type="RefSeq" id="WP_085802454.1">
    <property type="nucleotide sequence ID" value="NZ_FWXB01000030.1"/>
</dbReference>
<evidence type="ECO:0000313" key="11">
    <source>
        <dbReference type="Proteomes" id="UP000193224"/>
    </source>
</evidence>
<dbReference type="Gene3D" id="1.20.58.220">
    <property type="entry name" value="Phosphate transport system protein phou homolog 2, domain 2"/>
    <property type="match status" value="1"/>
</dbReference>
<evidence type="ECO:0000256" key="5">
    <source>
        <dbReference type="ARBA" id="ARBA00022490"/>
    </source>
</evidence>
<proteinExistence type="inferred from homology"/>
<organism evidence="10 11">
    <name type="scientific">Roseovarius aestuarii</name>
    <dbReference type="NCBI Taxonomy" id="475083"/>
    <lineage>
        <taxon>Bacteria</taxon>
        <taxon>Pseudomonadati</taxon>
        <taxon>Pseudomonadota</taxon>
        <taxon>Alphaproteobacteria</taxon>
        <taxon>Rhodobacterales</taxon>
        <taxon>Roseobacteraceae</taxon>
        <taxon>Roseovarius</taxon>
    </lineage>
</organism>
<evidence type="ECO:0000313" key="10">
    <source>
        <dbReference type="EMBL" id="SMC14561.1"/>
    </source>
</evidence>
<feature type="domain" description="PhoU" evidence="9">
    <location>
        <begin position="21"/>
        <end position="108"/>
    </location>
</feature>
<name>A0A1X7BY73_9RHOB</name>
<comment type="subcellular location">
    <subcellularLocation>
        <location evidence="1 8">Cytoplasm</location>
    </subcellularLocation>
</comment>
<evidence type="ECO:0000256" key="6">
    <source>
        <dbReference type="ARBA" id="ARBA00022592"/>
    </source>
</evidence>
<evidence type="ECO:0000256" key="4">
    <source>
        <dbReference type="ARBA" id="ARBA00022448"/>
    </source>
</evidence>
<dbReference type="PIRSF" id="PIRSF003107">
    <property type="entry name" value="PhoU"/>
    <property type="match status" value="1"/>
</dbReference>
<protein>
    <recommendedName>
        <fullName evidence="8">Phosphate-specific transport system accessory protein PhoU</fullName>
    </recommendedName>
</protein>
<gene>
    <name evidence="10" type="ORF">ROA7745_04429</name>
</gene>
<dbReference type="EMBL" id="FWXB01000030">
    <property type="protein sequence ID" value="SMC14561.1"/>
    <property type="molecule type" value="Genomic_DNA"/>
</dbReference>
<dbReference type="Pfam" id="PF01895">
    <property type="entry name" value="PhoU"/>
    <property type="match status" value="2"/>
</dbReference>
<reference evidence="10 11" key="1">
    <citation type="submission" date="2017-03" db="EMBL/GenBank/DDBJ databases">
        <authorList>
            <person name="Afonso C.L."/>
            <person name="Miller P.J."/>
            <person name="Scott M.A."/>
            <person name="Spackman E."/>
            <person name="Goraichik I."/>
            <person name="Dimitrov K.M."/>
            <person name="Suarez D.L."/>
            <person name="Swayne D.E."/>
        </authorList>
    </citation>
    <scope>NUCLEOTIDE SEQUENCE [LARGE SCALE GENOMIC DNA]</scope>
    <source>
        <strain evidence="10 11">CECT 7745</strain>
    </source>
</reference>
<feature type="domain" description="PhoU" evidence="9">
    <location>
        <begin position="125"/>
        <end position="209"/>
    </location>
</feature>
<dbReference type="FunFam" id="1.20.58.220:FF:000004">
    <property type="entry name" value="Phosphate-specific transport system accessory protein PhoU"/>
    <property type="match status" value="1"/>
</dbReference>
<comment type="similarity">
    <text evidence="2 8">Belongs to the PhoU family.</text>
</comment>
<dbReference type="AlphaFoldDB" id="A0A1X7BY73"/>
<evidence type="ECO:0000256" key="8">
    <source>
        <dbReference type="PIRNR" id="PIRNR003107"/>
    </source>
</evidence>
<keyword evidence="6 8" id="KW-0592">Phosphate transport</keyword>
<dbReference type="Proteomes" id="UP000193224">
    <property type="component" value="Unassembled WGS sequence"/>
</dbReference>
<dbReference type="GO" id="GO:0006817">
    <property type="term" value="P:phosphate ion transport"/>
    <property type="evidence" value="ECO:0007669"/>
    <property type="project" value="UniProtKB-KW"/>
</dbReference>
<evidence type="ECO:0000256" key="3">
    <source>
        <dbReference type="ARBA" id="ARBA00011738"/>
    </source>
</evidence>
<dbReference type="NCBIfam" id="TIGR02135">
    <property type="entry name" value="phoU_full"/>
    <property type="match status" value="1"/>
</dbReference>
<keyword evidence="4 8" id="KW-0813">Transport</keyword>
<dbReference type="PANTHER" id="PTHR42930">
    <property type="entry name" value="PHOSPHATE-SPECIFIC TRANSPORT SYSTEM ACCESSORY PROTEIN PHOU"/>
    <property type="match status" value="1"/>
</dbReference>
<evidence type="ECO:0000256" key="7">
    <source>
        <dbReference type="ARBA" id="ARBA00056181"/>
    </source>
</evidence>
<comment type="subunit">
    <text evidence="3 8">Homodimer.</text>
</comment>
<evidence type="ECO:0000256" key="1">
    <source>
        <dbReference type="ARBA" id="ARBA00004496"/>
    </source>
</evidence>
<accession>A0A1X7BY73</accession>
<keyword evidence="11" id="KW-1185">Reference proteome</keyword>